<keyword evidence="3" id="KW-1185">Reference proteome</keyword>
<dbReference type="Proteomes" id="UP000325579">
    <property type="component" value="Unassembled WGS sequence"/>
</dbReference>
<evidence type="ECO:0000259" key="1">
    <source>
        <dbReference type="Pfam" id="PF23549"/>
    </source>
</evidence>
<dbReference type="RefSeq" id="XP_031934808.1">
    <property type="nucleotide sequence ID" value="XM_032090869.1"/>
</dbReference>
<reference evidence="2 3" key="1">
    <citation type="submission" date="2019-04" db="EMBL/GenBank/DDBJ databases">
        <authorList>
            <consortium name="DOE Joint Genome Institute"/>
            <person name="Mondo S."/>
            <person name="Kjaerbolling I."/>
            <person name="Vesth T."/>
            <person name="Frisvad J.C."/>
            <person name="Nybo J.L."/>
            <person name="Theobald S."/>
            <person name="Kildgaard S."/>
            <person name="Isbrandt T."/>
            <person name="Kuo A."/>
            <person name="Sato A."/>
            <person name="Lyhne E.K."/>
            <person name="Kogle M.E."/>
            <person name="Wiebenga A."/>
            <person name="Kun R.S."/>
            <person name="Lubbers R.J."/>
            <person name="Makela M.R."/>
            <person name="Barry K."/>
            <person name="Chovatia M."/>
            <person name="Clum A."/>
            <person name="Daum C."/>
            <person name="Haridas S."/>
            <person name="He G."/>
            <person name="LaButti K."/>
            <person name="Lipzen A."/>
            <person name="Riley R."/>
            <person name="Salamov A."/>
            <person name="Simmons B.A."/>
            <person name="Magnuson J.K."/>
            <person name="Henrissat B."/>
            <person name="Mortensen U.H."/>
            <person name="Larsen T.O."/>
            <person name="Devries R.P."/>
            <person name="Grigoriev I.V."/>
            <person name="Machida M."/>
            <person name="Baker S.E."/>
            <person name="Andersen M.R."/>
            <person name="Cantor M.N."/>
            <person name="Hua S.X."/>
        </authorList>
    </citation>
    <scope>NUCLEOTIDE SEQUENCE [LARGE SCALE GENOMIC DNA]</scope>
    <source>
        <strain evidence="2 3">CBS 119388</strain>
    </source>
</reference>
<dbReference type="InterPro" id="IPR056444">
    <property type="entry name" value="Zn_ribbon_GRF_2"/>
</dbReference>
<dbReference type="AlphaFoldDB" id="A0A5N7CU27"/>
<gene>
    <name evidence="2" type="ORF">BDV37DRAFT_55656</name>
</gene>
<dbReference type="EMBL" id="ML736892">
    <property type="protein sequence ID" value="KAE8397489.1"/>
    <property type="molecule type" value="Genomic_DNA"/>
</dbReference>
<sequence length="189" mass="21691">MGLRRIIKPLLGHLRGRHDRSPTSMSPSNVSIRAHDSYEYLASPAQYNPYRGTSHYLTMTSHGHKFATPKRDDLLPHSSIETRLCKKCRNPTVLTSVKPWNERNAGRLYLKCSHCGLFHSWADKEGMHDQNPICRCGHPSRLSSAGPHKRSVQYFECASGYCGFYVEPYNWKIPVPYPEMEDTCQRKVI</sequence>
<accession>A0A5N7CU27</accession>
<protein>
    <recommendedName>
        <fullName evidence="1">GRF-like zinc ribbon domain-containing protein</fullName>
    </recommendedName>
</protein>
<evidence type="ECO:0000313" key="2">
    <source>
        <dbReference type="EMBL" id="KAE8397489.1"/>
    </source>
</evidence>
<organism evidence="2 3">
    <name type="scientific">Aspergillus pseudonomiae</name>
    <dbReference type="NCBI Taxonomy" id="1506151"/>
    <lineage>
        <taxon>Eukaryota</taxon>
        <taxon>Fungi</taxon>
        <taxon>Dikarya</taxon>
        <taxon>Ascomycota</taxon>
        <taxon>Pezizomycotina</taxon>
        <taxon>Eurotiomycetes</taxon>
        <taxon>Eurotiomycetidae</taxon>
        <taxon>Eurotiales</taxon>
        <taxon>Aspergillaceae</taxon>
        <taxon>Aspergillus</taxon>
        <taxon>Aspergillus subgen. Circumdati</taxon>
    </lineage>
</organism>
<dbReference type="Pfam" id="PF23549">
    <property type="entry name" value="Zn_ribbon_GRF_2"/>
    <property type="match status" value="1"/>
</dbReference>
<name>A0A5N7CU27_9EURO</name>
<dbReference type="OrthoDB" id="4469945at2759"/>
<proteinExistence type="predicted"/>
<dbReference type="GeneID" id="43675560"/>
<feature type="domain" description="GRF-like zinc ribbon" evidence="1">
    <location>
        <begin position="84"/>
        <end position="124"/>
    </location>
</feature>
<evidence type="ECO:0000313" key="3">
    <source>
        <dbReference type="Proteomes" id="UP000325579"/>
    </source>
</evidence>